<dbReference type="PANTHER" id="PTHR18964:SF173">
    <property type="entry name" value="GLUCOKINASE"/>
    <property type="match status" value="1"/>
</dbReference>
<dbReference type="HOGENOM" id="CLU_036604_13_3_11"/>
<dbReference type="Pfam" id="PF00480">
    <property type="entry name" value="ROK"/>
    <property type="match status" value="1"/>
</dbReference>
<dbReference type="SUPFAM" id="SSF46785">
    <property type="entry name" value="Winged helix' DNA-binding domain"/>
    <property type="match status" value="1"/>
</dbReference>
<dbReference type="CDD" id="cd00090">
    <property type="entry name" value="HTH_ARSR"/>
    <property type="match status" value="1"/>
</dbReference>
<evidence type="ECO:0000313" key="3">
    <source>
        <dbReference type="Proteomes" id="UP000008229"/>
    </source>
</evidence>
<dbReference type="KEGG" id="cwo:Cwoe_1260"/>
<accession>D3FEL5</accession>
<protein>
    <submittedName>
        <fullName evidence="2">ROK family protein</fullName>
    </submittedName>
</protein>
<dbReference type="Pfam" id="PF13412">
    <property type="entry name" value="HTH_24"/>
    <property type="match status" value="1"/>
</dbReference>
<organism evidence="2 3">
    <name type="scientific">Conexibacter woesei (strain DSM 14684 / CCUG 47730 / CIP 108061 / JCM 11494 / NBRC 100937 / ID131577)</name>
    <dbReference type="NCBI Taxonomy" id="469383"/>
    <lineage>
        <taxon>Bacteria</taxon>
        <taxon>Bacillati</taxon>
        <taxon>Actinomycetota</taxon>
        <taxon>Thermoleophilia</taxon>
        <taxon>Solirubrobacterales</taxon>
        <taxon>Conexibacteraceae</taxon>
        <taxon>Conexibacter</taxon>
    </lineage>
</organism>
<keyword evidence="3" id="KW-1185">Reference proteome</keyword>
<reference evidence="3" key="2">
    <citation type="submission" date="2010-01" db="EMBL/GenBank/DDBJ databases">
        <title>The complete genome of Conexibacter woesei DSM 14684.</title>
        <authorList>
            <consortium name="US DOE Joint Genome Institute (JGI-PGF)"/>
            <person name="Lucas S."/>
            <person name="Copeland A."/>
            <person name="Lapidus A."/>
            <person name="Glavina del Rio T."/>
            <person name="Dalin E."/>
            <person name="Tice H."/>
            <person name="Bruce D."/>
            <person name="Goodwin L."/>
            <person name="Pitluck S."/>
            <person name="Kyrpides N."/>
            <person name="Mavromatis K."/>
            <person name="Ivanova N."/>
            <person name="Mikhailova N."/>
            <person name="Chertkov O."/>
            <person name="Brettin T."/>
            <person name="Detter J.C."/>
            <person name="Han C."/>
            <person name="Larimer F."/>
            <person name="Land M."/>
            <person name="Hauser L."/>
            <person name="Markowitz V."/>
            <person name="Cheng J.-F."/>
            <person name="Hugenholtz P."/>
            <person name="Woyke T."/>
            <person name="Wu D."/>
            <person name="Pukall R."/>
            <person name="Steenblock K."/>
            <person name="Schneider S."/>
            <person name="Klenk H.-P."/>
            <person name="Eisen J.A."/>
        </authorList>
    </citation>
    <scope>NUCLEOTIDE SEQUENCE [LARGE SCALE GENOMIC DNA]</scope>
    <source>
        <strain evidence="3">DSM 14684 / CIP 108061 / JCM 11494 / NBRC 100937 / ID131577</strain>
    </source>
</reference>
<comment type="similarity">
    <text evidence="1">Belongs to the ROK (NagC/XylR) family.</text>
</comment>
<dbReference type="InterPro" id="IPR043129">
    <property type="entry name" value="ATPase_NBD"/>
</dbReference>
<dbReference type="InterPro" id="IPR011991">
    <property type="entry name" value="ArsR-like_HTH"/>
</dbReference>
<dbReference type="InterPro" id="IPR036390">
    <property type="entry name" value="WH_DNA-bd_sf"/>
</dbReference>
<dbReference type="PROSITE" id="PS01125">
    <property type="entry name" value="ROK"/>
    <property type="match status" value="1"/>
</dbReference>
<dbReference type="SUPFAM" id="SSF53067">
    <property type="entry name" value="Actin-like ATPase domain"/>
    <property type="match status" value="1"/>
</dbReference>
<dbReference type="InterPro" id="IPR036388">
    <property type="entry name" value="WH-like_DNA-bd_sf"/>
</dbReference>
<dbReference type="PANTHER" id="PTHR18964">
    <property type="entry name" value="ROK (REPRESSOR, ORF, KINASE) FAMILY"/>
    <property type="match status" value="1"/>
</dbReference>
<name>D3FEL5_CONWI</name>
<dbReference type="Gene3D" id="3.30.420.40">
    <property type="match status" value="2"/>
</dbReference>
<dbReference type="eggNOG" id="COG1846">
    <property type="taxonomic scope" value="Bacteria"/>
</dbReference>
<dbReference type="Proteomes" id="UP000008229">
    <property type="component" value="Chromosome"/>
</dbReference>
<dbReference type="eggNOG" id="COG1940">
    <property type="taxonomic scope" value="Bacteria"/>
</dbReference>
<proteinExistence type="inferred from homology"/>
<dbReference type="AlphaFoldDB" id="D3FEL5"/>
<dbReference type="EMBL" id="CP001854">
    <property type="protein sequence ID" value="ADB49689.1"/>
    <property type="molecule type" value="Genomic_DNA"/>
</dbReference>
<dbReference type="RefSeq" id="WP_012932740.1">
    <property type="nucleotide sequence ID" value="NC_013739.1"/>
</dbReference>
<evidence type="ECO:0000256" key="1">
    <source>
        <dbReference type="ARBA" id="ARBA00006479"/>
    </source>
</evidence>
<reference evidence="2 3" key="1">
    <citation type="journal article" date="2010" name="Stand. Genomic Sci.">
        <title>Complete genome sequence of Conexibacter woesei type strain (ID131577).</title>
        <authorList>
            <person name="Pukall R."/>
            <person name="Lapidus A."/>
            <person name="Glavina Del Rio T."/>
            <person name="Copeland A."/>
            <person name="Tice H."/>
            <person name="Cheng J.-F."/>
            <person name="Lucas S."/>
            <person name="Chen F."/>
            <person name="Nolan M."/>
            <person name="Bruce D."/>
            <person name="Goodwin L."/>
            <person name="Pitluck S."/>
            <person name="Mavromatis K."/>
            <person name="Ivanova N."/>
            <person name="Ovchinnikova G."/>
            <person name="Pati A."/>
            <person name="Chen A."/>
            <person name="Palaniappan K."/>
            <person name="Land M."/>
            <person name="Hauser L."/>
            <person name="Chang Y.-J."/>
            <person name="Jeffries C.D."/>
            <person name="Chain P."/>
            <person name="Meincke L."/>
            <person name="Sims D."/>
            <person name="Brettin T."/>
            <person name="Detter J.C."/>
            <person name="Rohde M."/>
            <person name="Goeker M."/>
            <person name="Bristow J."/>
            <person name="Eisen J.A."/>
            <person name="Markowitz V."/>
            <person name="Kyrpides N.C."/>
            <person name="Klenk H.-P."/>
            <person name="Hugenholtz P."/>
        </authorList>
    </citation>
    <scope>NUCLEOTIDE SEQUENCE [LARGE SCALE GENOMIC DNA]</scope>
    <source>
        <strain evidence="3">DSM 14684 / CIP 108061 / JCM 11494 / NBRC 100937 / ID131577</strain>
    </source>
</reference>
<dbReference type="InterPro" id="IPR049874">
    <property type="entry name" value="ROK_cs"/>
</dbReference>
<dbReference type="InterPro" id="IPR000600">
    <property type="entry name" value="ROK"/>
</dbReference>
<sequence length="397" mass="40529">MEDRTQRRVNARQTNRFKVLRALYEHPGSTRTELAADTGLSRPTVSTVTDELVQAGIVAQHEDTQPRTGRPPVLLSLASGAAYAVGLDMGHAHVQVAVSDLSGQILGHERSAADVDHAPVESFDLAGELVHGALGQAGVPLDRVIGVGMALAAPVDRATGTVFADGILPSWGRVQPAIEMEARLDLPVMVHNDANLGALGEHVFGAGRDVAEMMYVRLSAGLGLGLVLGGRPYGGTSGVAGELGHVRVAPEGLICRCGNRGCLETVASSTAVARLLAHSRDEPVSVERLLELVADGDRGARRAVAEAGKTVGEALATVVNLFNPELIIVGGDLAAGGDALLAPLRTAIDEYAVAPAAGAVTVSLGALGDKAEVLGAVALVLGESPAVLATGAASVGS</sequence>
<dbReference type="STRING" id="469383.Cwoe_1260"/>
<gene>
    <name evidence="2" type="ordered locus">Cwoe_1260</name>
</gene>
<dbReference type="OrthoDB" id="3464494at2"/>
<evidence type="ECO:0000313" key="2">
    <source>
        <dbReference type="EMBL" id="ADB49689.1"/>
    </source>
</evidence>
<dbReference type="Gene3D" id="1.10.10.10">
    <property type="entry name" value="Winged helix-like DNA-binding domain superfamily/Winged helix DNA-binding domain"/>
    <property type="match status" value="1"/>
</dbReference>